<proteinExistence type="predicted"/>
<sequence>MKKQIIFIIALFIFQFLSSQRTEVKMFFGFPSEETNFISGDVIITNLPEINYNRGSFYQKGLIFDQLLTLLQSKKENIFEIKLNRCAIKGNKEYNEKFNENLTLSIEHFLKNNNATNGILNKLNFKTCDGNLIIDKNSNYYVSAGNHLFIEVK</sequence>
<comment type="caution">
    <text evidence="1">The sequence shown here is derived from an EMBL/GenBank/DDBJ whole genome shotgun (WGS) entry which is preliminary data.</text>
</comment>
<protein>
    <submittedName>
        <fullName evidence="1">Uncharacterized protein</fullName>
    </submittedName>
</protein>
<evidence type="ECO:0000313" key="1">
    <source>
        <dbReference type="EMBL" id="MFL9834678.1"/>
    </source>
</evidence>
<dbReference type="RefSeq" id="WP_408090700.1">
    <property type="nucleotide sequence ID" value="NZ_JBELPY010000007.1"/>
</dbReference>
<accession>A0ABW8Y5U7</accession>
<keyword evidence="2" id="KW-1185">Reference proteome</keyword>
<name>A0ABW8Y5U7_9FLAO</name>
<organism evidence="1 2">
    <name type="scientific">Chryseobacterium terrae</name>
    <dbReference type="NCBI Taxonomy" id="3163299"/>
    <lineage>
        <taxon>Bacteria</taxon>
        <taxon>Pseudomonadati</taxon>
        <taxon>Bacteroidota</taxon>
        <taxon>Flavobacteriia</taxon>
        <taxon>Flavobacteriales</taxon>
        <taxon>Weeksellaceae</taxon>
        <taxon>Chryseobacterium group</taxon>
        <taxon>Chryseobacterium</taxon>
    </lineage>
</organism>
<gene>
    <name evidence="1" type="ORF">ABS765_11630</name>
</gene>
<dbReference type="Proteomes" id="UP001629058">
    <property type="component" value="Unassembled WGS sequence"/>
</dbReference>
<reference evidence="1 2" key="1">
    <citation type="submission" date="2024-06" db="EMBL/GenBank/DDBJ databases">
        <authorList>
            <person name="Kaempfer P."/>
            <person name="Viver T."/>
        </authorList>
    </citation>
    <scope>NUCLEOTIDE SEQUENCE [LARGE SCALE GENOMIC DNA]</scope>
    <source>
        <strain evidence="1 2">ST-37</strain>
    </source>
</reference>
<dbReference type="EMBL" id="JBELPY010000007">
    <property type="protein sequence ID" value="MFL9834678.1"/>
    <property type="molecule type" value="Genomic_DNA"/>
</dbReference>
<evidence type="ECO:0000313" key="2">
    <source>
        <dbReference type="Proteomes" id="UP001629058"/>
    </source>
</evidence>